<dbReference type="EMBL" id="CANL01000001">
    <property type="protein sequence ID" value="CCM61799.1"/>
    <property type="molecule type" value="Genomic_DNA"/>
</dbReference>
<dbReference type="AlphaFoldDB" id="R4YVF8"/>
<keyword evidence="2" id="KW-1185">Reference proteome</keyword>
<dbReference type="Proteomes" id="UP000018291">
    <property type="component" value="Unassembled WGS sequence"/>
</dbReference>
<dbReference type="STRING" id="1229780.BN381_10030"/>
<name>R4YVF8_9ACTN</name>
<gene>
    <name evidence="1" type="ORF">BN381_10030</name>
</gene>
<protein>
    <recommendedName>
        <fullName evidence="3">Alpha/beta hydrolase fold-3 domain-containing protein</fullName>
    </recommendedName>
</protein>
<dbReference type="RefSeq" id="WP_012222575.1">
    <property type="nucleotide sequence ID" value="NZ_HG422565.1"/>
</dbReference>
<proteinExistence type="predicted"/>
<comment type="caution">
    <text evidence="1">The sequence shown here is derived from an EMBL/GenBank/DDBJ whole genome shotgun (WGS) entry which is preliminary data.</text>
</comment>
<reference evidence="1 2" key="1">
    <citation type="journal article" date="2013" name="ISME J.">
        <title>Metabolic model for the filamentous 'Candidatus Microthrix parvicella' based on genomic and metagenomic analyses.</title>
        <authorList>
            <person name="Jon McIlroy S."/>
            <person name="Kristiansen R."/>
            <person name="Albertsen M."/>
            <person name="Michael Karst S."/>
            <person name="Rossetti S."/>
            <person name="Lund Nielsen J."/>
            <person name="Tandoi V."/>
            <person name="James Seviour R."/>
            <person name="Nielsen P.H."/>
        </authorList>
    </citation>
    <scope>NUCLEOTIDE SEQUENCE [LARGE SCALE GENOMIC DNA]</scope>
    <source>
        <strain evidence="1 2">RN1</strain>
    </source>
</reference>
<accession>R4YVF8</accession>
<evidence type="ECO:0000313" key="2">
    <source>
        <dbReference type="Proteomes" id="UP000018291"/>
    </source>
</evidence>
<evidence type="ECO:0008006" key="3">
    <source>
        <dbReference type="Google" id="ProtNLM"/>
    </source>
</evidence>
<organism evidence="1 2">
    <name type="scientific">Candidatus Neomicrothrix parvicella RN1</name>
    <dbReference type="NCBI Taxonomy" id="1229780"/>
    <lineage>
        <taxon>Bacteria</taxon>
        <taxon>Bacillati</taxon>
        <taxon>Actinomycetota</taxon>
        <taxon>Acidimicrobiia</taxon>
        <taxon>Acidimicrobiales</taxon>
        <taxon>Microthrixaceae</taxon>
        <taxon>Candidatus Neomicrothrix</taxon>
    </lineage>
</organism>
<evidence type="ECO:0000313" key="1">
    <source>
        <dbReference type="EMBL" id="CCM61799.1"/>
    </source>
</evidence>
<sequence length="51" mass="5406">MARAGVPVVDRCFDDLIHGFYNIGITRPTLLAAHEINRTIAAALAGNSAPD</sequence>
<dbReference type="HOGENOM" id="CLU_3096864_0_0_11"/>